<feature type="domain" description="DUF7729" evidence="3">
    <location>
        <begin position="212"/>
        <end position="414"/>
    </location>
</feature>
<keyword evidence="2" id="KW-1133">Transmembrane helix</keyword>
<evidence type="ECO:0000256" key="1">
    <source>
        <dbReference type="SAM" id="MobiDB-lite"/>
    </source>
</evidence>
<keyword evidence="5" id="KW-1185">Reference proteome</keyword>
<feature type="transmembrane region" description="Helical" evidence="2">
    <location>
        <begin position="91"/>
        <end position="111"/>
    </location>
</feature>
<dbReference type="InterPro" id="IPR056146">
    <property type="entry name" value="DUF7729"/>
</dbReference>
<dbReference type="eggNOG" id="ENOG502S3AD">
    <property type="taxonomic scope" value="Eukaryota"/>
</dbReference>
<organism evidence="4 5">
    <name type="scientific">Heterobasidion irregulare (strain TC 32-1)</name>
    <dbReference type="NCBI Taxonomy" id="747525"/>
    <lineage>
        <taxon>Eukaryota</taxon>
        <taxon>Fungi</taxon>
        <taxon>Dikarya</taxon>
        <taxon>Basidiomycota</taxon>
        <taxon>Agaricomycotina</taxon>
        <taxon>Agaricomycetes</taxon>
        <taxon>Russulales</taxon>
        <taxon>Bondarzewiaceae</taxon>
        <taxon>Heterobasidion</taxon>
        <taxon>Heterobasidion annosum species complex</taxon>
    </lineage>
</organism>
<evidence type="ECO:0000313" key="4">
    <source>
        <dbReference type="EMBL" id="ETW78040.1"/>
    </source>
</evidence>
<evidence type="ECO:0000256" key="2">
    <source>
        <dbReference type="SAM" id="Phobius"/>
    </source>
</evidence>
<dbReference type="HOGENOM" id="CLU_042319_4_1_1"/>
<name>W4JY59_HETIT</name>
<evidence type="ECO:0000259" key="3">
    <source>
        <dbReference type="Pfam" id="PF24855"/>
    </source>
</evidence>
<dbReference type="KEGG" id="hir:HETIRDRAFT_325408"/>
<dbReference type="InParanoid" id="W4JY59"/>
<feature type="region of interest" description="Disordered" evidence="1">
    <location>
        <begin position="1"/>
        <end position="82"/>
    </location>
</feature>
<gene>
    <name evidence="4" type="ORF">HETIRDRAFT_325408</name>
</gene>
<dbReference type="Pfam" id="PF24855">
    <property type="entry name" value="DUF7729"/>
    <property type="match status" value="1"/>
</dbReference>
<dbReference type="PANTHER" id="PTHR39460:SF1">
    <property type="entry name" value="C6 TRANSCRIPTION FACTOR"/>
    <property type="match status" value="1"/>
</dbReference>
<reference evidence="4 5" key="1">
    <citation type="journal article" date="2012" name="New Phytol.">
        <title>Insight into trade-off between wood decay and parasitism from the genome of a fungal forest pathogen.</title>
        <authorList>
            <person name="Olson A."/>
            <person name="Aerts A."/>
            <person name="Asiegbu F."/>
            <person name="Belbahri L."/>
            <person name="Bouzid O."/>
            <person name="Broberg A."/>
            <person name="Canback B."/>
            <person name="Coutinho P.M."/>
            <person name="Cullen D."/>
            <person name="Dalman K."/>
            <person name="Deflorio G."/>
            <person name="van Diepen L.T."/>
            <person name="Dunand C."/>
            <person name="Duplessis S."/>
            <person name="Durling M."/>
            <person name="Gonthier P."/>
            <person name="Grimwood J."/>
            <person name="Fossdal C.G."/>
            <person name="Hansson D."/>
            <person name="Henrissat B."/>
            <person name="Hietala A."/>
            <person name="Himmelstrand K."/>
            <person name="Hoffmeister D."/>
            <person name="Hogberg N."/>
            <person name="James T.Y."/>
            <person name="Karlsson M."/>
            <person name="Kohler A."/>
            <person name="Kues U."/>
            <person name="Lee Y.H."/>
            <person name="Lin Y.C."/>
            <person name="Lind M."/>
            <person name="Lindquist E."/>
            <person name="Lombard V."/>
            <person name="Lucas S."/>
            <person name="Lunden K."/>
            <person name="Morin E."/>
            <person name="Murat C."/>
            <person name="Park J."/>
            <person name="Raffaello T."/>
            <person name="Rouze P."/>
            <person name="Salamov A."/>
            <person name="Schmutz J."/>
            <person name="Solheim H."/>
            <person name="Stahlberg J."/>
            <person name="Velez H."/>
            <person name="de Vries R.P."/>
            <person name="Wiebenga A."/>
            <person name="Woodward S."/>
            <person name="Yakovlev I."/>
            <person name="Garbelotto M."/>
            <person name="Martin F."/>
            <person name="Grigoriev I.V."/>
            <person name="Stenlid J."/>
        </authorList>
    </citation>
    <scope>NUCLEOTIDE SEQUENCE [LARGE SCALE GENOMIC DNA]</scope>
    <source>
        <strain evidence="4 5">TC 32-1</strain>
    </source>
</reference>
<evidence type="ECO:0000313" key="5">
    <source>
        <dbReference type="Proteomes" id="UP000030671"/>
    </source>
</evidence>
<dbReference type="PANTHER" id="PTHR39460">
    <property type="entry name" value="EXPRESSED PROTEIN"/>
    <property type="match status" value="1"/>
</dbReference>
<dbReference type="Proteomes" id="UP000030671">
    <property type="component" value="Unassembled WGS sequence"/>
</dbReference>
<dbReference type="GeneID" id="20671149"/>
<dbReference type="AlphaFoldDB" id="W4JY59"/>
<dbReference type="RefSeq" id="XP_009550044.1">
    <property type="nucleotide sequence ID" value="XM_009551749.1"/>
</dbReference>
<feature type="compositionally biased region" description="Pro residues" evidence="1">
    <location>
        <begin position="1"/>
        <end position="11"/>
    </location>
</feature>
<proteinExistence type="predicted"/>
<protein>
    <recommendedName>
        <fullName evidence="3">DUF7729 domain-containing protein</fullName>
    </recommendedName>
</protein>
<dbReference type="EMBL" id="KI925462">
    <property type="protein sequence ID" value="ETW78040.1"/>
    <property type="molecule type" value="Genomic_DNA"/>
</dbReference>
<keyword evidence="2" id="KW-0812">Transmembrane</keyword>
<dbReference type="OrthoDB" id="2564812at2759"/>
<accession>W4JY59</accession>
<feature type="compositionally biased region" description="Low complexity" evidence="1">
    <location>
        <begin position="27"/>
        <end position="52"/>
    </location>
</feature>
<sequence length="456" mass="46627">MFTPPDSPLAPPKRSRDTPSPTPSPTPSSRATTPTPPSRLAAPSSTSSSPSPSRSPSPSPSKLRPHVTHTHSTDAPTAHERKQRIARRTRLSMLLVPLVLILITITTHYTAHPRVLDLLSSASPDPHLAWSDLAGWGTHPAHVRRQDAAASEVVSTAAGTISFPSSLSISASSTSASGTASSVAASSSSSGTPVAASGIPTIPSTAPVLPTPFPQPFDSMSTEGFLTVGCMQFVVNMTLDPQFRPCRPFSLLMETSSAFIKAQNNITALNIDVWGTCNTPVDADQCAATMAMYASELPNQCQAEIDNKKTVVLQALTGLQTYALYRDVGCLANNSTGAYCYVEAAAAASPADLYFYGLAWGSALPAGTTPSCSVCTKRVMALFAEGRGGVTGLQATYDAAAEVAAQACGAGYVQLASGVSGAGPRTRAGTAGVGVGAGAVVAIGLGLGLGAGVGGW</sequence>
<keyword evidence="2" id="KW-0472">Membrane</keyword>